<evidence type="ECO:0000256" key="3">
    <source>
        <dbReference type="ARBA" id="ARBA00023125"/>
    </source>
</evidence>
<gene>
    <name evidence="10" type="primary">LOC107781306</name>
</gene>
<dbReference type="PROSITE" id="PS50066">
    <property type="entry name" value="MADS_BOX_2"/>
    <property type="match status" value="1"/>
</dbReference>
<dbReference type="PROSITE" id="PS00350">
    <property type="entry name" value="MADS_BOX_1"/>
    <property type="match status" value="1"/>
</dbReference>
<dbReference type="STRING" id="4097.A0A1S3YYR4"/>
<dbReference type="OrthoDB" id="1898716at2759"/>
<dbReference type="CDD" id="cd00265">
    <property type="entry name" value="MADS_MEF2_like"/>
    <property type="match status" value="1"/>
</dbReference>
<dbReference type="GO" id="GO:0006357">
    <property type="term" value="P:regulation of transcription by RNA polymerase II"/>
    <property type="evidence" value="ECO:0000318"/>
    <property type="project" value="GO_Central"/>
</dbReference>
<evidence type="ECO:0000313" key="10">
    <source>
        <dbReference type="RefSeq" id="XP_016457481.1"/>
    </source>
</evidence>
<dbReference type="PaxDb" id="4097-A0A1S3YYR4"/>
<reference evidence="10" key="2">
    <citation type="submission" date="2025-08" db="UniProtKB">
        <authorList>
            <consortium name="RefSeq"/>
        </authorList>
    </citation>
    <scope>IDENTIFICATION</scope>
    <source>
        <tissue evidence="10">Leaf</tissue>
    </source>
</reference>
<evidence type="ECO:0000256" key="4">
    <source>
        <dbReference type="ARBA" id="ARBA00023163"/>
    </source>
</evidence>
<evidence type="ECO:0000256" key="5">
    <source>
        <dbReference type="ARBA" id="ARBA00023242"/>
    </source>
</evidence>
<dbReference type="GO" id="GO:0005634">
    <property type="term" value="C:nucleus"/>
    <property type="evidence" value="ECO:0007669"/>
    <property type="project" value="UniProtKB-SubCell"/>
</dbReference>
<dbReference type="Gene3D" id="3.40.1810.10">
    <property type="entry name" value="Transcription factor, MADS-box"/>
    <property type="match status" value="1"/>
</dbReference>
<keyword evidence="2" id="KW-0805">Transcription regulation</keyword>
<evidence type="ECO:0000256" key="1">
    <source>
        <dbReference type="ARBA" id="ARBA00004123"/>
    </source>
</evidence>
<comment type="subcellular location">
    <subcellularLocation>
        <location evidence="1">Nucleus</location>
    </subcellularLocation>
</comment>
<evidence type="ECO:0000256" key="6">
    <source>
        <dbReference type="SAM" id="Coils"/>
    </source>
</evidence>
<keyword evidence="6" id="KW-0175">Coiled coil</keyword>
<evidence type="ECO:0000313" key="9">
    <source>
        <dbReference type="Proteomes" id="UP000790787"/>
    </source>
</evidence>
<name>A0A1S3YYR4_TOBAC</name>
<dbReference type="GeneID" id="107781306"/>
<dbReference type="GO" id="GO:0000978">
    <property type="term" value="F:RNA polymerase II cis-regulatory region sequence-specific DNA binding"/>
    <property type="evidence" value="ECO:0000318"/>
    <property type="project" value="GO_Central"/>
</dbReference>
<dbReference type="PANTHER" id="PTHR48019">
    <property type="entry name" value="SERUM RESPONSE FACTOR HOMOLOG"/>
    <property type="match status" value="1"/>
</dbReference>
<evidence type="ECO:0000259" key="8">
    <source>
        <dbReference type="PROSITE" id="PS51297"/>
    </source>
</evidence>
<proteinExistence type="predicted"/>
<dbReference type="SUPFAM" id="SSF55455">
    <property type="entry name" value="SRF-like"/>
    <property type="match status" value="1"/>
</dbReference>
<feature type="coiled-coil region" evidence="6">
    <location>
        <begin position="124"/>
        <end position="184"/>
    </location>
</feature>
<dbReference type="InterPro" id="IPR036879">
    <property type="entry name" value="TF_MADSbox_sf"/>
</dbReference>
<evidence type="ECO:0000259" key="7">
    <source>
        <dbReference type="PROSITE" id="PS50066"/>
    </source>
</evidence>
<dbReference type="Proteomes" id="UP000790787">
    <property type="component" value="Chromosome 23"/>
</dbReference>
<keyword evidence="3" id="KW-0238">DNA-binding</keyword>
<dbReference type="RefSeq" id="XP_016457481.1">
    <property type="nucleotide sequence ID" value="XM_016601995.1"/>
</dbReference>
<reference evidence="9" key="1">
    <citation type="journal article" date="2014" name="Nat. Commun.">
        <title>The tobacco genome sequence and its comparison with those of tomato and potato.</title>
        <authorList>
            <person name="Sierro N."/>
            <person name="Battey J.N."/>
            <person name="Ouadi S."/>
            <person name="Bakaher N."/>
            <person name="Bovet L."/>
            <person name="Willig A."/>
            <person name="Goepfert S."/>
            <person name="Peitsch M.C."/>
            <person name="Ivanov N.V."/>
        </authorList>
    </citation>
    <scope>NUCLEOTIDE SEQUENCE [LARGE SCALE GENOMIC DNA]</scope>
</reference>
<dbReference type="OMA" id="AEYDCAS"/>
<keyword evidence="9" id="KW-1185">Reference proteome</keyword>
<dbReference type="Pfam" id="PF00319">
    <property type="entry name" value="SRF-TF"/>
    <property type="match status" value="1"/>
</dbReference>
<dbReference type="InterPro" id="IPR002100">
    <property type="entry name" value="TF_MADSbox"/>
</dbReference>
<organism evidence="9 10">
    <name type="scientific">Nicotiana tabacum</name>
    <name type="common">Common tobacco</name>
    <dbReference type="NCBI Taxonomy" id="4097"/>
    <lineage>
        <taxon>Eukaryota</taxon>
        <taxon>Viridiplantae</taxon>
        <taxon>Streptophyta</taxon>
        <taxon>Embryophyta</taxon>
        <taxon>Tracheophyta</taxon>
        <taxon>Spermatophyta</taxon>
        <taxon>Magnoliopsida</taxon>
        <taxon>eudicotyledons</taxon>
        <taxon>Gunneridae</taxon>
        <taxon>Pentapetalae</taxon>
        <taxon>asterids</taxon>
        <taxon>lamiids</taxon>
        <taxon>Solanales</taxon>
        <taxon>Solanaceae</taxon>
        <taxon>Nicotianoideae</taxon>
        <taxon>Nicotianeae</taxon>
        <taxon>Nicotiana</taxon>
    </lineage>
</organism>
<accession>A0A1S3YYR4</accession>
<dbReference type="AlphaFoldDB" id="A0A1S3YYR4"/>
<dbReference type="InterPro" id="IPR033896">
    <property type="entry name" value="MEF2-like_N"/>
</dbReference>
<dbReference type="PROSITE" id="PS51297">
    <property type="entry name" value="K_BOX"/>
    <property type="match status" value="1"/>
</dbReference>
<feature type="domain" description="K-box" evidence="8">
    <location>
        <begin position="87"/>
        <end position="177"/>
    </location>
</feature>
<dbReference type="GO" id="GO:0046983">
    <property type="term" value="F:protein dimerization activity"/>
    <property type="evidence" value="ECO:0007669"/>
    <property type="project" value="InterPro"/>
</dbReference>
<sequence length="230" mass="25939">MGRGKIEIKMIENTNSRQVTFSKRRQGLMKKAKELAILCDAEVGVLVFSNTGKLYQFASSSMENILSRYNKAPESSELTTIENVAAEHESQPEVNELRAEVALLRQVQSRLMGKELEGLNFKDLQQLEHQLSEGILAVKDKKEQVLLGKIEKSLLQEKKVSLENEALREQIEELRRSSRHCQERALGLENSVCDSDTCLRLGLPVNTSQNMIIPKMESTSNDAQNPLVLE</sequence>
<dbReference type="GO" id="GO:0000981">
    <property type="term" value="F:DNA-binding transcription factor activity, RNA polymerase II-specific"/>
    <property type="evidence" value="ECO:0000318"/>
    <property type="project" value="GO_Central"/>
</dbReference>
<dbReference type="SMR" id="A0A1S3YYR4"/>
<dbReference type="PRINTS" id="PR00404">
    <property type="entry name" value="MADSDOMAIN"/>
</dbReference>
<dbReference type="SMART" id="SM00432">
    <property type="entry name" value="MADS"/>
    <property type="match status" value="1"/>
</dbReference>
<evidence type="ECO:0000256" key="2">
    <source>
        <dbReference type="ARBA" id="ARBA00023015"/>
    </source>
</evidence>
<dbReference type="InterPro" id="IPR050142">
    <property type="entry name" value="MADS-box/MEF2_TF"/>
</dbReference>
<dbReference type="KEGG" id="nta:107781306"/>
<feature type="domain" description="MADS-box" evidence="7">
    <location>
        <begin position="1"/>
        <end position="61"/>
    </location>
</feature>
<protein>
    <submittedName>
        <fullName evidence="10">MADS-box transcription factor 23-like</fullName>
    </submittedName>
</protein>
<dbReference type="GO" id="GO:0045944">
    <property type="term" value="P:positive regulation of transcription by RNA polymerase II"/>
    <property type="evidence" value="ECO:0007669"/>
    <property type="project" value="InterPro"/>
</dbReference>
<dbReference type="Pfam" id="PF01486">
    <property type="entry name" value="K-box"/>
    <property type="match status" value="1"/>
</dbReference>
<dbReference type="InterPro" id="IPR002487">
    <property type="entry name" value="TF_Kbox"/>
</dbReference>
<keyword evidence="5" id="KW-0539">Nucleus</keyword>
<keyword evidence="4" id="KW-0804">Transcription</keyword>
<dbReference type="RefSeq" id="XP_016457481.1">
    <property type="nucleotide sequence ID" value="XM_016601995.2"/>
</dbReference>